<accession>A0A0F9I723</accession>
<comment type="caution">
    <text evidence="2">The sequence shown here is derived from an EMBL/GenBank/DDBJ whole genome shotgun (WGS) entry which is preliminary data.</text>
</comment>
<proteinExistence type="predicted"/>
<feature type="region of interest" description="Disordered" evidence="1">
    <location>
        <begin position="290"/>
        <end position="324"/>
    </location>
</feature>
<evidence type="ECO:0000313" key="2">
    <source>
        <dbReference type="EMBL" id="KKM23312.1"/>
    </source>
</evidence>
<sequence>VKTAVGVAPLALVGGGASMVRVSPSKTSGLSQAEMEAKGWLKDVETGNWYEPAANVPEGKGLEAPVGIAPEISAEVQATLDESVEAITAASKPDMSVAEREAAANRLQEVRGQLLNQTADALEAGDTELAARLEDVASDVAKAGTAVEPSLEELKAPPAVSELDRIHRMAAQASDDILREQQVISKRKMRSTKLPPAERDFHKMTFEEVTAELERRAAPIEHRGTEPEGIAIADELGVRFEGIQQGVEDIPSKMMFTDVQQTGSTFTANTLEEARTKLADMRAAFAKARPVEAAPTVPEPTVEELAKEPPKAKPETPPAEVRENLETTGQPIIPISEADAALELLGSYLEAPTTKSAWDLTQELRREARSKRAKLLKARTQELIIEQGISPEEAINQAKRETMAGELPASREDFFEDLTQRMRDALFSKVYLTLKEEPFEMMSTASALTNALAGKPIPREPGVKGGSAYKRLQRVFSPEVFEALKRNAEQGKSLKQVMEGLYGPEVKPPVPVDEKMAAYLLSLPTLPYGQARLGAEVFAPKGLQEKHTVEEIAQGTLDLRIELAKGPQAVTQYELPIEKGAEQIPLLPRPAMEGVINVLKEIGMAPVDIGNFLRANKASFDFSFWRQQAPLIAGHPVTFVQANIEAWKAIWSQKSAEASWERITRDPLFEVYDVAAEEGGDFLRPLILKKGTSQWRGTEEFGYLTGERAIPRLTAKLPWVKLSARAFETGTNVHNWLIFKNYYKAMLKLNEQYASGQKTLKPGEAFDIQKEMVDFARMQANFTARGSLGKFRAAAPQLSGMFFAPRAAVGRILSVKDLINSNPRVRLEAWKNAATFVSTFGGMVLLGAAVGWWDVETDPKSAEFMSIRVGKTRIDPWGGFRQFLVFFTRAITQTGVSSVTGAEYKADPLSLLQTFIRGKASPLASLILDFWRGKNFIGEEVDVKNKRQWAERVAPFSVWDIYEAYMDDPLIASTSAIPALLGAGVQTYTGDWAENILKLGLPKFSDNLAYGLIEPRYDTADFWADTSPQFSGVDPATLTEDKGFPDYIRALVEAKLIKEKLSIIPNEKLVKLNADPDKGTTFAQYYRMWKEREKIV</sequence>
<feature type="non-terminal residue" evidence="2">
    <location>
        <position position="1"/>
    </location>
</feature>
<evidence type="ECO:0000256" key="1">
    <source>
        <dbReference type="SAM" id="MobiDB-lite"/>
    </source>
</evidence>
<evidence type="ECO:0008006" key="3">
    <source>
        <dbReference type="Google" id="ProtNLM"/>
    </source>
</evidence>
<feature type="non-terminal residue" evidence="2">
    <location>
        <position position="1096"/>
    </location>
</feature>
<reference evidence="2" key="1">
    <citation type="journal article" date="2015" name="Nature">
        <title>Complex archaea that bridge the gap between prokaryotes and eukaryotes.</title>
        <authorList>
            <person name="Spang A."/>
            <person name="Saw J.H."/>
            <person name="Jorgensen S.L."/>
            <person name="Zaremba-Niedzwiedzka K."/>
            <person name="Martijn J."/>
            <person name="Lind A.E."/>
            <person name="van Eijk R."/>
            <person name="Schleper C."/>
            <person name="Guy L."/>
            <person name="Ettema T.J."/>
        </authorList>
    </citation>
    <scope>NUCLEOTIDE SEQUENCE</scope>
</reference>
<dbReference type="AlphaFoldDB" id="A0A0F9I723"/>
<feature type="compositionally biased region" description="Basic and acidic residues" evidence="1">
    <location>
        <begin position="304"/>
        <end position="324"/>
    </location>
</feature>
<name>A0A0F9I723_9ZZZZ</name>
<organism evidence="2">
    <name type="scientific">marine sediment metagenome</name>
    <dbReference type="NCBI Taxonomy" id="412755"/>
    <lineage>
        <taxon>unclassified sequences</taxon>
        <taxon>metagenomes</taxon>
        <taxon>ecological metagenomes</taxon>
    </lineage>
</organism>
<protein>
    <recommendedName>
        <fullName evidence="3">Large polyvalent protein associated domain-containing protein</fullName>
    </recommendedName>
</protein>
<dbReference type="EMBL" id="LAZR01013149">
    <property type="protein sequence ID" value="KKM23312.1"/>
    <property type="molecule type" value="Genomic_DNA"/>
</dbReference>
<gene>
    <name evidence="2" type="ORF">LCGC14_1616460</name>
</gene>